<sequence length="264" mass="29318">MKRVVFNQKGGVGKSSISVNLAAISAEQGLKTLLVDLDVQGNSSHYLGWDGDGPSVADLFKQTVGWFGSLPEPDEYLYQTAWPNLFLLPASEGLGPLERELEMRYKIFKLRDTLAALEGEFDRVYIDTPPNFNFYSKAALIAADSVLIPFDCDGFSAQAITRLMDNLLELKSDHNPKLALEGIVVNQFNPQARLPRQLVTELIDKGLPVLSPELGSSVKLRESHQAQAPLCHFAPKHKLTAQFRALWQTLEQESVVGSETLEHR</sequence>
<proteinExistence type="predicted"/>
<organism evidence="2 3">
    <name type="scientific">Ferrimonas balearica (strain DSM 9799 / CCM 4581 / KCTC 23876 / PAT)</name>
    <dbReference type="NCBI Taxonomy" id="550540"/>
    <lineage>
        <taxon>Bacteria</taxon>
        <taxon>Pseudomonadati</taxon>
        <taxon>Pseudomonadota</taxon>
        <taxon>Gammaproteobacteria</taxon>
        <taxon>Alteromonadales</taxon>
        <taxon>Ferrimonadaceae</taxon>
        <taxon>Ferrimonas</taxon>
    </lineage>
</organism>
<dbReference type="Proteomes" id="UP000006683">
    <property type="component" value="Chromosome"/>
</dbReference>
<gene>
    <name evidence="2" type="ordered locus">Fbal_3061</name>
</gene>
<dbReference type="EMBL" id="CP002209">
    <property type="protein sequence ID" value="ADN77261.1"/>
    <property type="molecule type" value="Genomic_DNA"/>
</dbReference>
<evidence type="ECO:0000313" key="3">
    <source>
        <dbReference type="Proteomes" id="UP000006683"/>
    </source>
</evidence>
<dbReference type="OrthoDB" id="9815116at2"/>
<dbReference type="Gene3D" id="3.40.50.300">
    <property type="entry name" value="P-loop containing nucleotide triphosphate hydrolases"/>
    <property type="match status" value="1"/>
</dbReference>
<reference evidence="2 3" key="1">
    <citation type="journal article" date="2010" name="Stand. Genomic Sci.">
        <title>Complete genome sequence of Ferrimonas balearica type strain (PAT).</title>
        <authorList>
            <person name="Nolan M."/>
            <person name="Sikorski J."/>
            <person name="Davenport K."/>
            <person name="Lucas S."/>
            <person name="Glavina Del Rio T."/>
            <person name="Tice H."/>
            <person name="Cheng J."/>
            <person name="Goodwin L."/>
            <person name="Pitluck S."/>
            <person name="Liolios K."/>
            <person name="Ivanova N."/>
            <person name="Mavromatis K."/>
            <person name="Ovchinnikova G."/>
            <person name="Pati A."/>
            <person name="Chen A."/>
            <person name="Palaniappan K."/>
            <person name="Land M."/>
            <person name="Hauser L."/>
            <person name="Chang Y."/>
            <person name="Jeffries C."/>
            <person name="Tapia R."/>
            <person name="Brettin T."/>
            <person name="Detter J."/>
            <person name="Han C."/>
            <person name="Yasawong M."/>
            <person name="Rohde M."/>
            <person name="Tindall B."/>
            <person name="Goker M."/>
            <person name="Woyke T."/>
            <person name="Bristow J."/>
            <person name="Eisen J."/>
            <person name="Markowitz V."/>
            <person name="Hugenholtz P."/>
            <person name="Kyrpides N."/>
            <person name="Klenk H."/>
            <person name="Lapidus A."/>
        </authorList>
    </citation>
    <scope>NUCLEOTIDE SEQUENCE [LARGE SCALE GENOMIC DNA]</scope>
    <source>
        <strain evidence="3">DSM 9799 / CCM 4581 / KCTC 23876 / PAT</strain>
    </source>
</reference>
<dbReference type="SUPFAM" id="SSF52540">
    <property type="entry name" value="P-loop containing nucleoside triphosphate hydrolases"/>
    <property type="match status" value="1"/>
</dbReference>
<accession>E1SUF4</accession>
<dbReference type="AlphaFoldDB" id="E1SUF4"/>
<dbReference type="CDD" id="cd02042">
    <property type="entry name" value="ParAB_family"/>
    <property type="match status" value="1"/>
</dbReference>
<dbReference type="PANTHER" id="PTHR13696:SF52">
    <property type="entry name" value="PARA FAMILY PROTEIN CT_582"/>
    <property type="match status" value="1"/>
</dbReference>
<dbReference type="GeneID" id="67183283"/>
<dbReference type="InterPro" id="IPR050678">
    <property type="entry name" value="DNA_Partitioning_ATPase"/>
</dbReference>
<dbReference type="PANTHER" id="PTHR13696">
    <property type="entry name" value="P-LOOP CONTAINING NUCLEOSIDE TRIPHOSPHATE HYDROLASE"/>
    <property type="match status" value="1"/>
</dbReference>
<dbReference type="InterPro" id="IPR027417">
    <property type="entry name" value="P-loop_NTPase"/>
</dbReference>
<dbReference type="InterPro" id="IPR025669">
    <property type="entry name" value="AAA_dom"/>
</dbReference>
<protein>
    <submittedName>
        <fullName evidence="2">Cobyrinic acid ac-diamide synthase</fullName>
    </submittedName>
</protein>
<keyword evidence="3" id="KW-1185">Reference proteome</keyword>
<dbReference type="Pfam" id="PF13614">
    <property type="entry name" value="AAA_31"/>
    <property type="match status" value="1"/>
</dbReference>
<dbReference type="KEGG" id="fbl:Fbal_3061"/>
<dbReference type="eggNOG" id="COG1192">
    <property type="taxonomic scope" value="Bacteria"/>
</dbReference>
<dbReference type="HOGENOM" id="CLU_037612_1_4_6"/>
<dbReference type="STRING" id="550540.Fbal_3061"/>
<name>E1SUF4_FERBD</name>
<evidence type="ECO:0000259" key="1">
    <source>
        <dbReference type="Pfam" id="PF13614"/>
    </source>
</evidence>
<feature type="domain" description="AAA" evidence="1">
    <location>
        <begin position="5"/>
        <end position="179"/>
    </location>
</feature>
<dbReference type="RefSeq" id="WP_013346567.1">
    <property type="nucleotide sequence ID" value="NC_014541.1"/>
</dbReference>
<evidence type="ECO:0000313" key="2">
    <source>
        <dbReference type="EMBL" id="ADN77261.1"/>
    </source>
</evidence>